<accession>Q234D3</accession>
<feature type="region of interest" description="Disordered" evidence="2">
    <location>
        <begin position="393"/>
        <end position="459"/>
    </location>
</feature>
<dbReference type="KEGG" id="tet:TTHERM_00105650"/>
<dbReference type="RefSeq" id="XP_001012315.2">
    <property type="nucleotide sequence ID" value="XM_001012315.2"/>
</dbReference>
<feature type="compositionally biased region" description="Low complexity" evidence="2">
    <location>
        <begin position="446"/>
        <end position="455"/>
    </location>
</feature>
<organism evidence="3 4">
    <name type="scientific">Tetrahymena thermophila (strain SB210)</name>
    <dbReference type="NCBI Taxonomy" id="312017"/>
    <lineage>
        <taxon>Eukaryota</taxon>
        <taxon>Sar</taxon>
        <taxon>Alveolata</taxon>
        <taxon>Ciliophora</taxon>
        <taxon>Intramacronucleata</taxon>
        <taxon>Oligohymenophorea</taxon>
        <taxon>Hymenostomatida</taxon>
        <taxon>Tetrahymenina</taxon>
        <taxon>Tetrahymenidae</taxon>
        <taxon>Tetrahymena</taxon>
    </lineage>
</organism>
<dbReference type="Proteomes" id="UP000009168">
    <property type="component" value="Unassembled WGS sequence"/>
</dbReference>
<reference evidence="4" key="1">
    <citation type="journal article" date="2006" name="PLoS Biol.">
        <title>Macronuclear genome sequence of the ciliate Tetrahymena thermophila, a model eukaryote.</title>
        <authorList>
            <person name="Eisen J.A."/>
            <person name="Coyne R.S."/>
            <person name="Wu M."/>
            <person name="Wu D."/>
            <person name="Thiagarajan M."/>
            <person name="Wortman J.R."/>
            <person name="Badger J.H."/>
            <person name="Ren Q."/>
            <person name="Amedeo P."/>
            <person name="Jones K.M."/>
            <person name="Tallon L.J."/>
            <person name="Delcher A.L."/>
            <person name="Salzberg S.L."/>
            <person name="Silva J.C."/>
            <person name="Haas B.J."/>
            <person name="Majoros W.H."/>
            <person name="Farzad M."/>
            <person name="Carlton J.M."/>
            <person name="Smith R.K. Jr."/>
            <person name="Garg J."/>
            <person name="Pearlman R.E."/>
            <person name="Karrer K.M."/>
            <person name="Sun L."/>
            <person name="Manning G."/>
            <person name="Elde N.C."/>
            <person name="Turkewitz A.P."/>
            <person name="Asai D.J."/>
            <person name="Wilkes D.E."/>
            <person name="Wang Y."/>
            <person name="Cai H."/>
            <person name="Collins K."/>
            <person name="Stewart B.A."/>
            <person name="Lee S.R."/>
            <person name="Wilamowska K."/>
            <person name="Weinberg Z."/>
            <person name="Ruzzo W.L."/>
            <person name="Wloga D."/>
            <person name="Gaertig J."/>
            <person name="Frankel J."/>
            <person name="Tsao C.-C."/>
            <person name="Gorovsky M.A."/>
            <person name="Keeling P.J."/>
            <person name="Waller R.F."/>
            <person name="Patron N.J."/>
            <person name="Cherry J.M."/>
            <person name="Stover N.A."/>
            <person name="Krieger C.J."/>
            <person name="del Toro C."/>
            <person name="Ryder H.F."/>
            <person name="Williamson S.C."/>
            <person name="Barbeau R.A."/>
            <person name="Hamilton E.P."/>
            <person name="Orias E."/>
        </authorList>
    </citation>
    <scope>NUCLEOTIDE SEQUENCE [LARGE SCALE GENOMIC DNA]</scope>
    <source>
        <strain evidence="4">SB210</strain>
    </source>
</reference>
<feature type="compositionally biased region" description="Polar residues" evidence="2">
    <location>
        <begin position="643"/>
        <end position="663"/>
    </location>
</feature>
<protein>
    <submittedName>
        <fullName evidence="3">Uncharacterized protein</fullName>
    </submittedName>
</protein>
<keyword evidence="4" id="KW-1185">Reference proteome</keyword>
<sequence>MKSLVSNHNHNTSGHSLRKFRNTKYFQDQRGYETDYMKRRNEFAGSTPQQKKEKNKFDDQVNEYLRKAGSGLSESVVAADDNQNLDYASEVESKIKSLEAKHLASSVIFQKLSHCHSELMNLHNTKIPSNNNTFDKANITTRSIDIGTRPTTQRQFKSQSNLTIISTPYKSPSFQNKKSAKSLQIHSKQAFFNQANNGDTISKILESSLDRLDEEDIAENISIKEKILDSLNEPHHEHEEFNNVHMNGIDEQEEYQRHCARNLQSEINNQGNQIRNKLDESYDNAMQNVDESDAYSISQKLILLGSNIKPKTPLKHDSSYFLSPNLRSSADKTKRQEGNNKIYANGQQSQNQNQNQHYKLNYLSPDSSQKKQAPLLNKNLKNDKFKAQQLIGQVSGQQIKSPSAQQSQKQVRQKTPEKNIPQTSRGTNAQNNANDESAQKQQRSPSQQKNGQQSSSKKKVEKYYLQQVERQNDLVQQQQKQIIQYQQQLQQQTLEFQLFMQEQQLLSQQNYFQQQQQLMNQQRSSASMLLQQPFLPLQLLGASANPLFSFNHLNSPLVMSAANPTQSAAFMPQVHPPIIINNNIQKTNEEEQNNLNNNNTTNINNLNGSMNSQQQQAAYLTSNKTHSLQIPSYEKNGDETLTPAGQQGTADQSQIERQTEQIFKNNNNSNSFAGNFAKKSSSQRRKWDIGQKTCTQSELSADEDYLTQYNREIKQPRQFEYSSQLYLPPQQNMHQNQPHLVQYKKPVKFDIFWEKDEIEQENKENQRNNSNKRVNNTNGPEDNKLESLIQKQFKNVTDQPDNQTNPQNNNRTLQDIFVSKKTDLQRKLEYEKNAQHQVLSYRNQSPDLSKEDLIQIRRDLLKPKSQQVMQSINFDSHNQSHQQSHFQSQFSHISQGFPTNSLASQSQVNPSISTAQATQKPQIQTSTISLAQPTVNLNVVPLSTPNATSSQLNNLGSIQKQVITQPQQINIQLNTQPQAGSLQKPYIQTQPINTQQKIGNLNNLPQQQTQQAQQNFQHVPLSVNQYATNTQQQNQLYSQQPSGGIQLVQQQPQQILSQPNQPQQNTMIQINPQNPIQIQSQFQQPFIPLHQPYQLNQNPPVNQIQQYHRITSN</sequence>
<feature type="compositionally biased region" description="Polar residues" evidence="2">
    <location>
        <begin position="608"/>
        <end position="630"/>
    </location>
</feature>
<feature type="region of interest" description="Disordered" evidence="2">
    <location>
        <begin position="760"/>
        <end position="783"/>
    </location>
</feature>
<feature type="region of interest" description="Disordered" evidence="2">
    <location>
        <begin position="313"/>
        <end position="334"/>
    </location>
</feature>
<feature type="coiled-coil region" evidence="1">
    <location>
        <begin position="468"/>
        <end position="495"/>
    </location>
</feature>
<name>Q234D3_TETTS</name>
<feature type="compositionally biased region" description="Polar residues" evidence="2">
    <location>
        <begin position="420"/>
        <end position="445"/>
    </location>
</feature>
<dbReference type="InParanoid" id="Q234D3"/>
<evidence type="ECO:0000313" key="4">
    <source>
        <dbReference type="Proteomes" id="UP000009168"/>
    </source>
</evidence>
<feature type="region of interest" description="Disordered" evidence="2">
    <location>
        <begin position="592"/>
        <end position="691"/>
    </location>
</feature>
<dbReference type="AlphaFoldDB" id="Q234D3"/>
<feature type="compositionally biased region" description="Low complexity" evidence="2">
    <location>
        <begin position="664"/>
        <end position="678"/>
    </location>
</feature>
<proteinExistence type="predicted"/>
<feature type="compositionally biased region" description="Low complexity" evidence="2">
    <location>
        <begin position="593"/>
        <end position="607"/>
    </location>
</feature>
<dbReference type="GeneID" id="7828176"/>
<feature type="compositionally biased region" description="Polar residues" evidence="2">
    <location>
        <begin position="393"/>
        <end position="410"/>
    </location>
</feature>
<evidence type="ECO:0000256" key="1">
    <source>
        <dbReference type="SAM" id="Coils"/>
    </source>
</evidence>
<evidence type="ECO:0000256" key="2">
    <source>
        <dbReference type="SAM" id="MobiDB-lite"/>
    </source>
</evidence>
<gene>
    <name evidence="3" type="ORF">TTHERM_00105650</name>
</gene>
<dbReference type="EMBL" id="GG662767">
    <property type="protein sequence ID" value="EAR92070.2"/>
    <property type="molecule type" value="Genomic_DNA"/>
</dbReference>
<feature type="compositionally biased region" description="Low complexity" evidence="2">
    <location>
        <begin position="767"/>
        <end position="778"/>
    </location>
</feature>
<evidence type="ECO:0000313" key="3">
    <source>
        <dbReference type="EMBL" id="EAR92070.2"/>
    </source>
</evidence>
<dbReference type="HOGENOM" id="CLU_276543_0_0_1"/>
<keyword evidence="1" id="KW-0175">Coiled coil</keyword>